<accession>A0A147BDQ2</accession>
<reference evidence="1" key="1">
    <citation type="journal article" date="2018" name="PLoS Negl. Trop. Dis.">
        <title>Sialome diversity of ticks revealed by RNAseq of single tick salivary glands.</title>
        <authorList>
            <person name="Perner J."/>
            <person name="Kropackova S."/>
            <person name="Kopacek P."/>
            <person name="Ribeiro J.M."/>
        </authorList>
    </citation>
    <scope>NUCLEOTIDE SEQUENCE</scope>
    <source>
        <strain evidence="1">Siblings of single egg batch collected in Ceske Budejovice</strain>
        <tissue evidence="1">Salivary glands</tissue>
    </source>
</reference>
<dbReference type="EMBL" id="GEGO01006523">
    <property type="protein sequence ID" value="JAR88881.1"/>
    <property type="molecule type" value="Transcribed_RNA"/>
</dbReference>
<proteinExistence type="predicted"/>
<sequence length="69" mass="7762">SPQTTGTHLTLAVWASVSLKMKFQNFNNGINTNKEIHIVLIRLIKDSLTAGCVMYFLGQVVLRERDSKN</sequence>
<dbReference type="AlphaFoldDB" id="A0A147BDQ2"/>
<organism evidence="1">
    <name type="scientific">Ixodes ricinus</name>
    <name type="common">Common tick</name>
    <name type="synonym">Acarus ricinus</name>
    <dbReference type="NCBI Taxonomy" id="34613"/>
    <lineage>
        <taxon>Eukaryota</taxon>
        <taxon>Metazoa</taxon>
        <taxon>Ecdysozoa</taxon>
        <taxon>Arthropoda</taxon>
        <taxon>Chelicerata</taxon>
        <taxon>Arachnida</taxon>
        <taxon>Acari</taxon>
        <taxon>Parasitiformes</taxon>
        <taxon>Ixodida</taxon>
        <taxon>Ixodoidea</taxon>
        <taxon>Ixodidae</taxon>
        <taxon>Ixodinae</taxon>
        <taxon>Ixodes</taxon>
    </lineage>
</organism>
<evidence type="ECO:0000313" key="1">
    <source>
        <dbReference type="EMBL" id="JAR88881.1"/>
    </source>
</evidence>
<protein>
    <submittedName>
        <fullName evidence="1">Uncharacterized protein</fullName>
    </submittedName>
</protein>
<name>A0A147BDQ2_IXORI</name>
<feature type="non-terminal residue" evidence="1">
    <location>
        <position position="1"/>
    </location>
</feature>